<sequence>LAKEAIDEQINQDDKVPSMLLEKQSGLDQQTKVIKFLPVIAQSMDRVVARVPSKSAGN</sequence>
<dbReference type="AlphaFoldDB" id="A0A9N9JBW3"/>
<protein>
    <submittedName>
        <fullName evidence="1">1791_t:CDS:1</fullName>
    </submittedName>
</protein>
<evidence type="ECO:0000313" key="2">
    <source>
        <dbReference type="Proteomes" id="UP000789508"/>
    </source>
</evidence>
<dbReference type="EMBL" id="CAJVPS010053018">
    <property type="protein sequence ID" value="CAG8771959.1"/>
    <property type="molecule type" value="Genomic_DNA"/>
</dbReference>
<organism evidence="1 2">
    <name type="scientific">Ambispora leptoticha</name>
    <dbReference type="NCBI Taxonomy" id="144679"/>
    <lineage>
        <taxon>Eukaryota</taxon>
        <taxon>Fungi</taxon>
        <taxon>Fungi incertae sedis</taxon>
        <taxon>Mucoromycota</taxon>
        <taxon>Glomeromycotina</taxon>
        <taxon>Glomeromycetes</taxon>
        <taxon>Archaeosporales</taxon>
        <taxon>Ambisporaceae</taxon>
        <taxon>Ambispora</taxon>
    </lineage>
</organism>
<dbReference type="OrthoDB" id="10587554at2759"/>
<comment type="caution">
    <text evidence="1">The sequence shown here is derived from an EMBL/GenBank/DDBJ whole genome shotgun (WGS) entry which is preliminary data.</text>
</comment>
<accession>A0A9N9JBW3</accession>
<feature type="non-terminal residue" evidence="1">
    <location>
        <position position="58"/>
    </location>
</feature>
<dbReference type="Proteomes" id="UP000789508">
    <property type="component" value="Unassembled WGS sequence"/>
</dbReference>
<reference evidence="1" key="1">
    <citation type="submission" date="2021-06" db="EMBL/GenBank/DDBJ databases">
        <authorList>
            <person name="Kallberg Y."/>
            <person name="Tangrot J."/>
            <person name="Rosling A."/>
        </authorList>
    </citation>
    <scope>NUCLEOTIDE SEQUENCE</scope>
    <source>
        <strain evidence="1">FL130A</strain>
    </source>
</reference>
<name>A0A9N9JBW3_9GLOM</name>
<evidence type="ECO:0000313" key="1">
    <source>
        <dbReference type="EMBL" id="CAG8771959.1"/>
    </source>
</evidence>
<gene>
    <name evidence="1" type="ORF">ALEPTO_LOCUS14188</name>
</gene>
<proteinExistence type="predicted"/>
<keyword evidence="2" id="KW-1185">Reference proteome</keyword>